<sequence length="183" mass="19002">MLLQLGPVEFCKAGYVTKGQGCMQVSATGEQKASEPATEEGKGFPNRDTNNVADPLPVASATGEGLLVNSCKQMGARAKAEASVGDQMGLDPWYSIPCKLSTQGLGQESGSVWGSVNVFRLCTASLPAVASLGQNPGQADRMCLPKYKVLAGGGQPIPECLERSAKNGYPPSEVAMPTQNVAP</sequence>
<feature type="region of interest" description="Disordered" evidence="1">
    <location>
        <begin position="163"/>
        <end position="183"/>
    </location>
</feature>
<dbReference type="AlphaFoldDB" id="A0A7S1HXQ9"/>
<accession>A0A7S1HXQ9</accession>
<feature type="region of interest" description="Disordered" evidence="1">
    <location>
        <begin position="28"/>
        <end position="50"/>
    </location>
</feature>
<dbReference type="EMBL" id="HBGA01014954">
    <property type="protein sequence ID" value="CAD8994686.1"/>
    <property type="molecule type" value="Transcribed_RNA"/>
</dbReference>
<organism evidence="2">
    <name type="scientific">Eutreptiella gymnastica</name>
    <dbReference type="NCBI Taxonomy" id="73025"/>
    <lineage>
        <taxon>Eukaryota</taxon>
        <taxon>Discoba</taxon>
        <taxon>Euglenozoa</taxon>
        <taxon>Euglenida</taxon>
        <taxon>Spirocuta</taxon>
        <taxon>Euglenophyceae</taxon>
        <taxon>Eutreptiales</taxon>
        <taxon>Eutreptiaceae</taxon>
        <taxon>Eutreptiella</taxon>
    </lineage>
</organism>
<reference evidence="2" key="1">
    <citation type="submission" date="2021-01" db="EMBL/GenBank/DDBJ databases">
        <authorList>
            <person name="Corre E."/>
            <person name="Pelletier E."/>
            <person name="Niang G."/>
            <person name="Scheremetjew M."/>
            <person name="Finn R."/>
            <person name="Kale V."/>
            <person name="Holt S."/>
            <person name="Cochrane G."/>
            <person name="Meng A."/>
            <person name="Brown T."/>
            <person name="Cohen L."/>
        </authorList>
    </citation>
    <scope>NUCLEOTIDE SEQUENCE</scope>
    <source>
        <strain evidence="2">NIES-381</strain>
    </source>
</reference>
<name>A0A7S1HXQ9_9EUGL</name>
<proteinExistence type="predicted"/>
<protein>
    <submittedName>
        <fullName evidence="2">Uncharacterized protein</fullName>
    </submittedName>
</protein>
<gene>
    <name evidence="2" type="ORF">EGYM00392_LOCUS5741</name>
</gene>
<evidence type="ECO:0000256" key="1">
    <source>
        <dbReference type="SAM" id="MobiDB-lite"/>
    </source>
</evidence>
<evidence type="ECO:0000313" key="2">
    <source>
        <dbReference type="EMBL" id="CAD8994686.1"/>
    </source>
</evidence>